<dbReference type="CDD" id="cd08561">
    <property type="entry name" value="GDPD_cytoplasmic_ScUgpQ2_like"/>
    <property type="match status" value="1"/>
</dbReference>
<keyword evidence="3" id="KW-1185">Reference proteome</keyword>
<dbReference type="SUPFAM" id="SSF51695">
    <property type="entry name" value="PLC-like phosphodiesterases"/>
    <property type="match status" value="1"/>
</dbReference>
<organism evidence="2 3">
    <name type="scientific">Endozoicomonas numazuensis</name>
    <dbReference type="NCBI Taxonomy" id="1137799"/>
    <lineage>
        <taxon>Bacteria</taxon>
        <taxon>Pseudomonadati</taxon>
        <taxon>Pseudomonadota</taxon>
        <taxon>Gammaproteobacteria</taxon>
        <taxon>Oceanospirillales</taxon>
        <taxon>Endozoicomonadaceae</taxon>
        <taxon>Endozoicomonas</taxon>
    </lineage>
</organism>
<dbReference type="InterPro" id="IPR017946">
    <property type="entry name" value="PLC-like_Pdiesterase_TIM-brl"/>
</dbReference>
<dbReference type="AlphaFoldDB" id="A0A081NKY1"/>
<reference evidence="2 3" key="1">
    <citation type="submission" date="2014-06" db="EMBL/GenBank/DDBJ databases">
        <title>Whole Genome Sequences of Three Symbiotic Endozoicomonas Bacteria.</title>
        <authorList>
            <person name="Neave M.J."/>
            <person name="Apprill A."/>
            <person name="Voolstra C.R."/>
        </authorList>
    </citation>
    <scope>NUCLEOTIDE SEQUENCE [LARGE SCALE GENOMIC DNA]</scope>
    <source>
        <strain evidence="2 3">DSM 25634</strain>
    </source>
</reference>
<sequence length="262" mass="28992">MDSHPFYADVEGVSVIAHGSGQGLRPNNTLEAAQLSNKLGAVIELDLHSSKEGHLIVRHDETVDATTNGEGLIKEKTLAELKQLDAGFRHDPDGNEMYSFRGIGIQIPTLQEVIEGTPRGRYVMEIKQVEPDISSKLCQQLRDNKIEQSTIVASFKDEALETFRRICPEVATSMSSGEARTFIIMQKLGLSHLVPVKAYAMQVPPENSGITVLTDSFLKDAKARGLKVDVWTINDPEYMTQLIDMGVDGIITDYPNRLKELL</sequence>
<dbReference type="GO" id="GO:0008081">
    <property type="term" value="F:phosphoric diester hydrolase activity"/>
    <property type="evidence" value="ECO:0007669"/>
    <property type="project" value="InterPro"/>
</dbReference>
<dbReference type="PANTHER" id="PTHR46211">
    <property type="entry name" value="GLYCEROPHOSPHORYL DIESTER PHOSPHODIESTERASE"/>
    <property type="match status" value="1"/>
</dbReference>
<evidence type="ECO:0000313" key="2">
    <source>
        <dbReference type="EMBL" id="KEQ19104.1"/>
    </source>
</evidence>
<protein>
    <recommendedName>
        <fullName evidence="1">GP-PDE domain-containing protein</fullName>
    </recommendedName>
</protein>
<dbReference type="GO" id="GO:0006629">
    <property type="term" value="P:lipid metabolic process"/>
    <property type="evidence" value="ECO:0007669"/>
    <property type="project" value="InterPro"/>
</dbReference>
<evidence type="ECO:0000313" key="3">
    <source>
        <dbReference type="Proteomes" id="UP000028073"/>
    </source>
</evidence>
<evidence type="ECO:0000259" key="1">
    <source>
        <dbReference type="PROSITE" id="PS51704"/>
    </source>
</evidence>
<dbReference type="PANTHER" id="PTHR46211:SF14">
    <property type="entry name" value="GLYCEROPHOSPHODIESTER PHOSPHODIESTERASE"/>
    <property type="match status" value="1"/>
</dbReference>
<gene>
    <name evidence="2" type="ORF">GZ78_03600</name>
</gene>
<dbReference type="Proteomes" id="UP000028073">
    <property type="component" value="Unassembled WGS sequence"/>
</dbReference>
<dbReference type="STRING" id="1137799.GZ78_03600"/>
<dbReference type="Gene3D" id="3.20.20.190">
    <property type="entry name" value="Phosphatidylinositol (PI) phosphodiesterase"/>
    <property type="match status" value="1"/>
</dbReference>
<comment type="caution">
    <text evidence="2">The sequence shown here is derived from an EMBL/GenBank/DDBJ whole genome shotgun (WGS) entry which is preliminary data.</text>
</comment>
<dbReference type="eggNOG" id="COG0584">
    <property type="taxonomic scope" value="Bacteria"/>
</dbReference>
<dbReference type="Pfam" id="PF03009">
    <property type="entry name" value="GDPD"/>
    <property type="match status" value="1"/>
</dbReference>
<name>A0A081NKY1_9GAMM</name>
<dbReference type="EMBL" id="JOKH01000001">
    <property type="protein sequence ID" value="KEQ19104.1"/>
    <property type="molecule type" value="Genomic_DNA"/>
</dbReference>
<accession>A0A081NKY1</accession>
<feature type="domain" description="GP-PDE" evidence="1">
    <location>
        <begin position="13"/>
        <end position="262"/>
    </location>
</feature>
<dbReference type="PROSITE" id="PS51704">
    <property type="entry name" value="GP_PDE"/>
    <property type="match status" value="1"/>
</dbReference>
<dbReference type="InterPro" id="IPR030395">
    <property type="entry name" value="GP_PDE_dom"/>
</dbReference>
<proteinExistence type="predicted"/>